<gene>
    <name evidence="2" type="ORF">A3J19_01130</name>
</gene>
<keyword evidence="1" id="KW-0812">Transmembrane</keyword>
<reference evidence="2 3" key="1">
    <citation type="journal article" date="2016" name="Nat. Commun.">
        <title>Thousands of microbial genomes shed light on interconnected biogeochemical processes in an aquifer system.</title>
        <authorList>
            <person name="Anantharaman K."/>
            <person name="Brown C.T."/>
            <person name="Hug L.A."/>
            <person name="Sharon I."/>
            <person name="Castelle C.J."/>
            <person name="Probst A.J."/>
            <person name="Thomas B.C."/>
            <person name="Singh A."/>
            <person name="Wilkins M.J."/>
            <person name="Karaoz U."/>
            <person name="Brodie E.L."/>
            <person name="Williams K.H."/>
            <person name="Hubbard S.S."/>
            <person name="Banfield J.F."/>
        </authorList>
    </citation>
    <scope>NUCLEOTIDE SEQUENCE [LARGE SCALE GENOMIC DNA]</scope>
</reference>
<keyword evidence="1" id="KW-0472">Membrane</keyword>
<dbReference type="EMBL" id="MFDZ01000029">
    <property type="protein sequence ID" value="OGE78062.1"/>
    <property type="molecule type" value="Genomic_DNA"/>
</dbReference>
<evidence type="ECO:0000313" key="2">
    <source>
        <dbReference type="EMBL" id="OGE78062.1"/>
    </source>
</evidence>
<keyword evidence="1" id="KW-1133">Transmembrane helix</keyword>
<organism evidence="2 3">
    <name type="scientific">Candidatus Daviesbacteria bacterium RIFCSPLOWO2_02_FULL_41_8</name>
    <dbReference type="NCBI Taxonomy" id="1797798"/>
    <lineage>
        <taxon>Bacteria</taxon>
        <taxon>Candidatus Daviesiibacteriota</taxon>
    </lineage>
</organism>
<dbReference type="AlphaFoldDB" id="A0A1F5NKM1"/>
<sequence length="221" mass="25891">MEKSAGFFSFTLYDLISHILPGALLLIVVYFLEQLQEKIPNEIFLFTLIVGSFITGQILFAVGNFLYYVSFYPSDYKNKRLRYSVVNFLQNVVNFMVRQKYGYKGLEIKNDLTEQIEQKLKLKNLNNQARFQLCDVIVAKEGFPEREVLLAKQGFYRSTSALVALSIPYIIFRGGFGLPLLFWLVLYLLFLRVLLYAHTYYGEIRKVQIYSLAYMKLREMK</sequence>
<feature type="transmembrane region" description="Helical" evidence="1">
    <location>
        <begin position="12"/>
        <end position="32"/>
    </location>
</feature>
<proteinExistence type="predicted"/>
<evidence type="ECO:0000256" key="1">
    <source>
        <dbReference type="SAM" id="Phobius"/>
    </source>
</evidence>
<dbReference type="Proteomes" id="UP000176578">
    <property type="component" value="Unassembled WGS sequence"/>
</dbReference>
<protein>
    <submittedName>
        <fullName evidence="2">Uncharacterized protein</fullName>
    </submittedName>
</protein>
<comment type="caution">
    <text evidence="2">The sequence shown here is derived from an EMBL/GenBank/DDBJ whole genome shotgun (WGS) entry which is preliminary data.</text>
</comment>
<accession>A0A1F5NKM1</accession>
<feature type="transmembrane region" description="Helical" evidence="1">
    <location>
        <begin position="178"/>
        <end position="197"/>
    </location>
</feature>
<feature type="transmembrane region" description="Helical" evidence="1">
    <location>
        <begin position="44"/>
        <end position="69"/>
    </location>
</feature>
<name>A0A1F5NKM1_9BACT</name>
<evidence type="ECO:0000313" key="3">
    <source>
        <dbReference type="Proteomes" id="UP000176578"/>
    </source>
</evidence>